<evidence type="ECO:0000313" key="8">
    <source>
        <dbReference type="Proteomes" id="UP000033769"/>
    </source>
</evidence>
<keyword evidence="1" id="KW-0819">tRNA processing</keyword>
<dbReference type="AlphaFoldDB" id="A0A0F3MBG0"/>
<dbReference type="Pfam" id="PF00825">
    <property type="entry name" value="Ribonuclease_P"/>
    <property type="match status" value="1"/>
</dbReference>
<dbReference type="GO" id="GO:0030677">
    <property type="term" value="C:ribonuclease P complex"/>
    <property type="evidence" value="ECO:0007669"/>
    <property type="project" value="TreeGrafter"/>
</dbReference>
<name>A0A0F3MBG0_ORITS</name>
<evidence type="ECO:0000256" key="3">
    <source>
        <dbReference type="ARBA" id="ARBA00022759"/>
    </source>
</evidence>
<keyword evidence="2" id="KW-0540">Nuclease</keyword>
<dbReference type="EMBL" id="LS398551">
    <property type="protein sequence ID" value="SPR04070.1"/>
    <property type="molecule type" value="Genomic_DNA"/>
</dbReference>
<evidence type="ECO:0000256" key="5">
    <source>
        <dbReference type="ARBA" id="ARBA00022884"/>
    </source>
</evidence>
<dbReference type="GO" id="GO:0000049">
    <property type="term" value="F:tRNA binding"/>
    <property type="evidence" value="ECO:0007669"/>
    <property type="project" value="InterPro"/>
</dbReference>
<dbReference type="InterPro" id="IPR000100">
    <property type="entry name" value="RNase_P"/>
</dbReference>
<evidence type="ECO:0000256" key="4">
    <source>
        <dbReference type="ARBA" id="ARBA00022801"/>
    </source>
</evidence>
<evidence type="ECO:0000313" key="7">
    <source>
        <dbReference type="EMBL" id="SPR04070.1"/>
    </source>
</evidence>
<dbReference type="GO" id="GO:0004526">
    <property type="term" value="F:ribonuclease P activity"/>
    <property type="evidence" value="ECO:0007669"/>
    <property type="project" value="UniProtKB-EC"/>
</dbReference>
<reference evidence="7" key="2">
    <citation type="submission" date="2018-03" db="EMBL/GenBank/DDBJ databases">
        <authorList>
            <person name="Keele B.F."/>
        </authorList>
    </citation>
    <scope>NUCLEOTIDE SEQUENCE [LARGE SCALE GENOMIC DNA]</scope>
    <source>
        <strain evidence="7">Gilliam</strain>
    </source>
</reference>
<proteinExistence type="predicted"/>
<dbReference type="EC" id="3.1.26.5" evidence="6"/>
<dbReference type="SUPFAM" id="SSF54211">
    <property type="entry name" value="Ribosomal protein S5 domain 2-like"/>
    <property type="match status" value="1"/>
</dbReference>
<gene>
    <name evidence="6" type="primary">rnpA</name>
    <name evidence="7" type="ORF">GILLIAM_00565</name>
    <name evidence="6" type="ORF">OTSGILL_1020</name>
</gene>
<dbReference type="PATRIC" id="fig|1359184.3.peg.272"/>
<evidence type="ECO:0000313" key="6">
    <source>
        <dbReference type="EMBL" id="KJV53098.1"/>
    </source>
</evidence>
<dbReference type="InterPro" id="IPR014721">
    <property type="entry name" value="Ribsml_uS5_D2-typ_fold_subgr"/>
</dbReference>
<dbReference type="GO" id="GO:0042781">
    <property type="term" value="F:3'-tRNA processing endoribonuclease activity"/>
    <property type="evidence" value="ECO:0007669"/>
    <property type="project" value="TreeGrafter"/>
</dbReference>
<evidence type="ECO:0000256" key="1">
    <source>
        <dbReference type="ARBA" id="ARBA00022694"/>
    </source>
</evidence>
<dbReference type="InterPro" id="IPR020568">
    <property type="entry name" value="Ribosomal_Su5_D2-typ_SF"/>
</dbReference>
<dbReference type="Gene3D" id="3.30.230.10">
    <property type="match status" value="1"/>
</dbReference>
<dbReference type="EMBL" id="LANO01000012">
    <property type="protein sequence ID" value="KJV53098.1"/>
    <property type="molecule type" value="Genomic_DNA"/>
</dbReference>
<dbReference type="Proteomes" id="UP000244959">
    <property type="component" value="Chromosome I"/>
</dbReference>
<keyword evidence="4 6" id="KW-0378">Hydrolase</keyword>
<dbReference type="RefSeq" id="WP_052692549.1">
    <property type="nucleotide sequence ID" value="NZ_LS398551.1"/>
</dbReference>
<reference evidence="9" key="3">
    <citation type="submission" date="2018-03" db="EMBL/GenBank/DDBJ databases">
        <authorList>
            <person name="Batty M. E."/>
            <person name="Batty M E."/>
        </authorList>
    </citation>
    <scope>NUCLEOTIDE SEQUENCE [LARGE SCALE GENOMIC DNA]</scope>
    <source>
        <strain evidence="9">Gilliam</strain>
    </source>
</reference>
<reference evidence="6 8" key="1">
    <citation type="submission" date="2015-02" db="EMBL/GenBank/DDBJ databases">
        <title>Genome Sequencing of Rickettsiales.</title>
        <authorList>
            <person name="Daugherty S.C."/>
            <person name="Su Q."/>
            <person name="Abolude K."/>
            <person name="Beier-Sexton M."/>
            <person name="Carlyon J.A."/>
            <person name="Carter R."/>
            <person name="Day N.P."/>
            <person name="Dumler S.J."/>
            <person name="Dyachenko V."/>
            <person name="Godinez A."/>
            <person name="Kurtti T.J."/>
            <person name="Lichay M."/>
            <person name="Mullins K.E."/>
            <person name="Ott S."/>
            <person name="Pappas-Brown V."/>
            <person name="Paris D.H."/>
            <person name="Patel P."/>
            <person name="Richards A.L."/>
            <person name="Sadzewicz L."/>
            <person name="Sears K."/>
            <person name="Seidman D."/>
            <person name="Sengamalay N."/>
            <person name="Stenos J."/>
            <person name="Tallon L.J."/>
            <person name="Vincent G."/>
            <person name="Fraser C.M."/>
            <person name="Munderloh U."/>
            <person name="Dunning-Hotopp J.C."/>
        </authorList>
    </citation>
    <scope>NUCLEOTIDE SEQUENCE [LARGE SCALE GENOMIC DNA]</scope>
    <source>
        <strain evidence="6 8">Gilliam</strain>
    </source>
</reference>
<organism evidence="6 8">
    <name type="scientific">Orientia tsutsugamushi str. Gilliam</name>
    <dbReference type="NCBI Taxonomy" id="1359184"/>
    <lineage>
        <taxon>Bacteria</taxon>
        <taxon>Pseudomonadati</taxon>
        <taxon>Pseudomonadota</taxon>
        <taxon>Alphaproteobacteria</taxon>
        <taxon>Rickettsiales</taxon>
        <taxon>Rickettsiaceae</taxon>
        <taxon>Rickettsieae</taxon>
        <taxon>Orientia</taxon>
    </lineage>
</organism>
<dbReference type="PANTHER" id="PTHR33992">
    <property type="entry name" value="RIBONUCLEASE P PROTEIN COMPONENT"/>
    <property type="match status" value="1"/>
</dbReference>
<keyword evidence="9" id="KW-1185">Reference proteome</keyword>
<evidence type="ECO:0000313" key="9">
    <source>
        <dbReference type="Proteomes" id="UP000244959"/>
    </source>
</evidence>
<keyword evidence="3" id="KW-0255">Endonuclease</keyword>
<dbReference type="PANTHER" id="PTHR33992:SF1">
    <property type="entry name" value="RIBONUCLEASE P PROTEIN COMPONENT"/>
    <property type="match status" value="1"/>
</dbReference>
<keyword evidence="5" id="KW-0694">RNA-binding</keyword>
<dbReference type="Proteomes" id="UP000033769">
    <property type="component" value="Unassembled WGS sequence"/>
</dbReference>
<accession>A0A0F3MBG0</accession>
<sequence>MKLRKKLIIDSLKSQAAFTAINKYGKKLVSKSLILISHSLQDNLKALETYEKAKITQGLSHTFARKIYLGLKVSKKCGRTAVIRNTIKRRIKACMRQIISQYLSVEDNANTVLYSLSTNHNNNNYIESTNNRDFHKQSNIIKKNSLLSRAYLIIPHKHLINVSYLELSNELQKLLRYLI</sequence>
<protein>
    <submittedName>
        <fullName evidence="6 7">Ribonuclease P</fullName>
        <ecNumber evidence="6">3.1.26.5</ecNumber>
    </submittedName>
</protein>
<evidence type="ECO:0000256" key="2">
    <source>
        <dbReference type="ARBA" id="ARBA00022722"/>
    </source>
</evidence>